<dbReference type="AlphaFoldDB" id="A0A1H3UUU8"/>
<feature type="binding site" evidence="11">
    <location>
        <position position="211"/>
    </location>
    <ligand>
        <name>substrate</name>
    </ligand>
</feature>
<dbReference type="InterPro" id="IPR006680">
    <property type="entry name" value="Amidohydro-rel"/>
</dbReference>
<comment type="pathway">
    <text evidence="8">Amino-sugar metabolism; N-acetylneuraminate degradation; D-fructose 6-phosphate from N-acetylneuraminate: step 4/5.</text>
</comment>
<name>A0A1H3UUU8_9ACTN</name>
<comment type="cofactor">
    <cofactor evidence="12">
        <name>a divalent metal cation</name>
        <dbReference type="ChEBI" id="CHEBI:60240"/>
    </cofactor>
    <text evidence="12">Binds 1 divalent metal cation per subunit.</text>
</comment>
<evidence type="ECO:0000259" key="13">
    <source>
        <dbReference type="Pfam" id="PF01979"/>
    </source>
</evidence>
<evidence type="ECO:0000256" key="1">
    <source>
        <dbReference type="ARBA" id="ARBA00010716"/>
    </source>
</evidence>
<dbReference type="CDD" id="cd00854">
    <property type="entry name" value="NagA"/>
    <property type="match status" value="1"/>
</dbReference>
<dbReference type="InterPro" id="IPR032466">
    <property type="entry name" value="Metal_Hydrolase"/>
</dbReference>
<dbReference type="InterPro" id="IPR003764">
    <property type="entry name" value="GlcNAc_6-P_deAcase"/>
</dbReference>
<feature type="binding site" evidence="11">
    <location>
        <begin position="203"/>
        <end position="204"/>
    </location>
    <ligand>
        <name>substrate</name>
    </ligand>
</feature>
<sequence>MRIDGRVVTPSGVVTGSVEVTGRSIGAVTPGDVDDPQWIVPGFVDIHNHGGGGDTFTTGDPDAALRAAAFHLRHGTTTLFASLVSSPFPLMRSATAAFAPLVDAGVLAGIHFEGPYLSAVRCGAQNPSYLRDPSVSELAELITLGRGAVRMVTVAPELPGAVEAIRMLVSHGVVAAVGHTDASYTETLAAVEAGASVGTHVFNGMRPPHHREPGPVFALLGAPSVVCELVADGVHLHDGTLSFAASVTGADRAALVTDAMAAAGMPDGAYELGGQEVTVSDRVARLASDGAIAGSTLTMDAAVRQAVGAGIPIVDACRMAATTPARAIGLGDTVGALQPGWRADLAILDTDLRVVRVMRAGSWVS</sequence>
<dbReference type="PANTHER" id="PTHR11113:SF14">
    <property type="entry name" value="N-ACETYLGLUCOSAMINE-6-PHOSPHATE DEACETYLASE"/>
    <property type="match status" value="1"/>
</dbReference>
<keyword evidence="6 9" id="KW-0119">Carbohydrate metabolism</keyword>
<keyword evidence="4 12" id="KW-0479">Metal-binding</keyword>
<dbReference type="EMBL" id="FNQB01000006">
    <property type="protein sequence ID" value="SDZ66036.1"/>
    <property type="molecule type" value="Genomic_DNA"/>
</dbReference>
<dbReference type="EC" id="3.5.1.25" evidence="2"/>
<comment type="similarity">
    <text evidence="1 9">Belongs to the metallo-dependent hydrolases superfamily. NagA family.</text>
</comment>
<evidence type="ECO:0000256" key="8">
    <source>
        <dbReference type="ARBA" id="ARBA00060590"/>
    </source>
</evidence>
<dbReference type="SUPFAM" id="SSF51338">
    <property type="entry name" value="Composite domain of metallo-dependent hydrolases"/>
    <property type="match status" value="1"/>
</dbReference>
<feature type="active site" description="Proton donor/acceptor" evidence="10">
    <location>
        <position position="258"/>
    </location>
</feature>
<evidence type="ECO:0000256" key="7">
    <source>
        <dbReference type="ARBA" id="ARBA00047647"/>
    </source>
</evidence>
<feature type="domain" description="Amidohydrolase-related" evidence="13">
    <location>
        <begin position="38"/>
        <end position="364"/>
    </location>
</feature>
<dbReference type="Pfam" id="PF01979">
    <property type="entry name" value="Amidohydro_1"/>
    <property type="match status" value="1"/>
</dbReference>
<evidence type="ECO:0000313" key="15">
    <source>
        <dbReference type="Proteomes" id="UP000199632"/>
    </source>
</evidence>
<reference evidence="15" key="1">
    <citation type="submission" date="2016-10" db="EMBL/GenBank/DDBJ databases">
        <authorList>
            <person name="Varghese N."/>
            <person name="Submissions S."/>
        </authorList>
    </citation>
    <scope>NUCLEOTIDE SEQUENCE [LARGE SCALE GENOMIC DNA]</scope>
    <source>
        <strain evidence="15">DSM 44718</strain>
    </source>
</reference>
<comment type="catalytic activity">
    <reaction evidence="7">
        <text>N-acetyl-D-glucosamine 6-phosphate + H2O = D-glucosamine 6-phosphate + acetate</text>
        <dbReference type="Rhea" id="RHEA:22936"/>
        <dbReference type="ChEBI" id="CHEBI:15377"/>
        <dbReference type="ChEBI" id="CHEBI:30089"/>
        <dbReference type="ChEBI" id="CHEBI:57513"/>
        <dbReference type="ChEBI" id="CHEBI:58725"/>
        <dbReference type="EC" id="3.5.1.25"/>
    </reaction>
</comment>
<feature type="binding site" evidence="11">
    <location>
        <position position="235"/>
    </location>
    <ligand>
        <name>substrate</name>
    </ligand>
</feature>
<evidence type="ECO:0000256" key="6">
    <source>
        <dbReference type="ARBA" id="ARBA00023277"/>
    </source>
</evidence>
<feature type="binding site" evidence="12">
    <location>
        <position position="113"/>
    </location>
    <ligand>
        <name>Zn(2+)</name>
        <dbReference type="ChEBI" id="CHEBI:29105"/>
    </ligand>
</feature>
<dbReference type="RefSeq" id="WP_239083649.1">
    <property type="nucleotide sequence ID" value="NZ_BOND01000010.1"/>
</dbReference>
<dbReference type="GO" id="GO:0008448">
    <property type="term" value="F:N-acetylglucosamine-6-phosphate deacetylase activity"/>
    <property type="evidence" value="ECO:0007669"/>
    <property type="project" value="UniProtKB-EC"/>
</dbReference>
<dbReference type="Gene3D" id="3.20.20.140">
    <property type="entry name" value="Metal-dependent hydrolases"/>
    <property type="match status" value="1"/>
</dbReference>
<dbReference type="PIRSF" id="PIRSF038994">
    <property type="entry name" value="NagA"/>
    <property type="match status" value="1"/>
</dbReference>
<keyword evidence="5 9" id="KW-0378">Hydrolase</keyword>
<evidence type="ECO:0000256" key="12">
    <source>
        <dbReference type="PIRSR" id="PIRSR038994-3"/>
    </source>
</evidence>
<evidence type="ECO:0000256" key="11">
    <source>
        <dbReference type="PIRSR" id="PIRSR038994-2"/>
    </source>
</evidence>
<evidence type="ECO:0000256" key="3">
    <source>
        <dbReference type="ARBA" id="ARBA00018029"/>
    </source>
</evidence>
<keyword evidence="15" id="KW-1185">Reference proteome</keyword>
<feature type="binding site" evidence="11">
    <location>
        <begin position="292"/>
        <end position="294"/>
    </location>
    <ligand>
        <name>substrate</name>
    </ligand>
</feature>
<feature type="binding site" evidence="11">
    <location>
        <position position="124"/>
    </location>
    <ligand>
        <name>substrate</name>
    </ligand>
</feature>
<evidence type="ECO:0000256" key="9">
    <source>
        <dbReference type="PIRNR" id="PIRNR038994"/>
    </source>
</evidence>
<evidence type="ECO:0000256" key="4">
    <source>
        <dbReference type="ARBA" id="ARBA00022723"/>
    </source>
</evidence>
<dbReference type="Proteomes" id="UP000199632">
    <property type="component" value="Unassembled WGS sequence"/>
</dbReference>
<feature type="binding site" evidence="12">
    <location>
        <position position="179"/>
    </location>
    <ligand>
        <name>Zn(2+)</name>
        <dbReference type="ChEBI" id="CHEBI:29105"/>
    </ligand>
</feature>
<evidence type="ECO:0000256" key="2">
    <source>
        <dbReference type="ARBA" id="ARBA00011899"/>
    </source>
</evidence>
<feature type="binding site" evidence="12">
    <location>
        <position position="200"/>
    </location>
    <ligand>
        <name>Zn(2+)</name>
        <dbReference type="ChEBI" id="CHEBI:29105"/>
    </ligand>
</feature>
<dbReference type="NCBIfam" id="TIGR00221">
    <property type="entry name" value="nagA"/>
    <property type="match status" value="1"/>
</dbReference>
<dbReference type="STRING" id="137265.SAMN05421684_8085"/>
<dbReference type="PANTHER" id="PTHR11113">
    <property type="entry name" value="N-ACETYLGLUCOSAMINE-6-PHOSPHATE DEACETYLASE"/>
    <property type="match status" value="1"/>
</dbReference>
<dbReference type="GO" id="GO:0006046">
    <property type="term" value="P:N-acetylglucosamine catabolic process"/>
    <property type="evidence" value="ECO:0007669"/>
    <property type="project" value="TreeGrafter"/>
</dbReference>
<dbReference type="FunFam" id="3.20.20.140:FF:000004">
    <property type="entry name" value="N-acetylglucosamine-6-phosphate deacetylase"/>
    <property type="match status" value="1"/>
</dbReference>
<dbReference type="Gene3D" id="2.30.40.10">
    <property type="entry name" value="Urease, subunit C, domain 1"/>
    <property type="match status" value="1"/>
</dbReference>
<gene>
    <name evidence="14" type="ORF">SAMN05421684_8085</name>
</gene>
<accession>A0A1H3UUU8</accession>
<dbReference type="InterPro" id="IPR011059">
    <property type="entry name" value="Metal-dep_hydrolase_composite"/>
</dbReference>
<dbReference type="GO" id="GO:0046872">
    <property type="term" value="F:metal ion binding"/>
    <property type="evidence" value="ECO:0007669"/>
    <property type="project" value="UniProtKB-KW"/>
</dbReference>
<evidence type="ECO:0000313" key="14">
    <source>
        <dbReference type="EMBL" id="SDZ66036.1"/>
    </source>
</evidence>
<evidence type="ECO:0000256" key="10">
    <source>
        <dbReference type="PIRSR" id="PIRSR038994-1"/>
    </source>
</evidence>
<dbReference type="SUPFAM" id="SSF51556">
    <property type="entry name" value="Metallo-dependent hydrolases"/>
    <property type="match status" value="1"/>
</dbReference>
<evidence type="ECO:0000256" key="5">
    <source>
        <dbReference type="ARBA" id="ARBA00022801"/>
    </source>
</evidence>
<protein>
    <recommendedName>
        <fullName evidence="3">N-acetylglucosamine-6-phosphate deacetylase</fullName>
        <ecNumber evidence="2">3.5.1.25</ecNumber>
    </recommendedName>
</protein>
<organism evidence="14 15">
    <name type="scientific">Asanoa ishikariensis</name>
    <dbReference type="NCBI Taxonomy" id="137265"/>
    <lineage>
        <taxon>Bacteria</taxon>
        <taxon>Bacillati</taxon>
        <taxon>Actinomycetota</taxon>
        <taxon>Actinomycetes</taxon>
        <taxon>Micromonosporales</taxon>
        <taxon>Micromonosporaceae</taxon>
        <taxon>Asanoa</taxon>
    </lineage>
</organism>
<proteinExistence type="inferred from homology"/>